<dbReference type="PANTHER" id="PTHR43434">
    <property type="entry name" value="PHOSPHOGLYCOLATE PHOSPHATASE"/>
    <property type="match status" value="1"/>
</dbReference>
<dbReference type="InterPro" id="IPR036412">
    <property type="entry name" value="HAD-like_sf"/>
</dbReference>
<dbReference type="NCBIfam" id="TIGR01549">
    <property type="entry name" value="HAD-SF-IA-v1"/>
    <property type="match status" value="1"/>
</dbReference>
<evidence type="ECO:0000256" key="1">
    <source>
        <dbReference type="ARBA" id="ARBA00022723"/>
    </source>
</evidence>
<keyword evidence="3" id="KW-0460">Magnesium</keyword>
<dbReference type="AlphaFoldDB" id="A0A1W1DHV8"/>
<keyword evidence="4" id="KW-0119">Carbohydrate metabolism</keyword>
<dbReference type="Gene3D" id="3.40.50.1000">
    <property type="entry name" value="HAD superfamily/HAD-like"/>
    <property type="match status" value="1"/>
</dbReference>
<sequence>MTVNTILFDLDGTLIDTAPDLAYALNTLLLENGIAGKPYEQIKPLVAFGGKALIKFGFDCDESHPEFINRHQRILQIYTENIDKYSKTFDGIDVLINAIKDKNMYWGIVTNKPENLTHLLLDRLGLKPDVVVCGDTLAYNKPHPAPLLYACAQLSISPQHCWFIGDDKNDMLAGKNAQIKTVAVTYGYGKVEQDWGYDYLIEQPSEILELMNGNH</sequence>
<dbReference type="SUPFAM" id="SSF56784">
    <property type="entry name" value="HAD-like"/>
    <property type="match status" value="1"/>
</dbReference>
<dbReference type="PANTHER" id="PTHR43434:SF23">
    <property type="entry name" value="PHOSPHOGLYCOLATE PHOSPHATASE"/>
    <property type="match status" value="1"/>
</dbReference>
<dbReference type="InterPro" id="IPR023214">
    <property type="entry name" value="HAD_sf"/>
</dbReference>
<evidence type="ECO:0000256" key="4">
    <source>
        <dbReference type="ARBA" id="ARBA00023277"/>
    </source>
</evidence>
<dbReference type="InterPro" id="IPR006439">
    <property type="entry name" value="HAD-SF_hydro_IA"/>
</dbReference>
<gene>
    <name evidence="5" type="ORF">MNB_SUP05-6-154</name>
</gene>
<evidence type="ECO:0000313" key="5">
    <source>
        <dbReference type="EMBL" id="SFV80800.1"/>
    </source>
</evidence>
<dbReference type="SFLD" id="SFLDG01129">
    <property type="entry name" value="C1.5:_HAD__Beta-PGM__Phosphata"/>
    <property type="match status" value="1"/>
</dbReference>
<dbReference type="EMBL" id="FPHV01000009">
    <property type="protein sequence ID" value="SFV80800.1"/>
    <property type="molecule type" value="Genomic_DNA"/>
</dbReference>
<protein>
    <submittedName>
        <fullName evidence="5">Similar to phosphoglycolate phosphatase, clustered with ubiquinone biosynthesis SAM-dependent O-methyltransferase</fullName>
    </submittedName>
</protein>
<evidence type="ECO:0000256" key="2">
    <source>
        <dbReference type="ARBA" id="ARBA00022801"/>
    </source>
</evidence>
<dbReference type="GO" id="GO:0005829">
    <property type="term" value="C:cytosol"/>
    <property type="evidence" value="ECO:0007669"/>
    <property type="project" value="TreeGrafter"/>
</dbReference>
<dbReference type="InterPro" id="IPR041492">
    <property type="entry name" value="HAD_2"/>
</dbReference>
<dbReference type="GO" id="GO:0008967">
    <property type="term" value="F:phosphoglycolate phosphatase activity"/>
    <property type="evidence" value="ECO:0007669"/>
    <property type="project" value="TreeGrafter"/>
</dbReference>
<dbReference type="GO" id="GO:0046872">
    <property type="term" value="F:metal ion binding"/>
    <property type="evidence" value="ECO:0007669"/>
    <property type="project" value="UniProtKB-KW"/>
</dbReference>
<keyword evidence="5" id="KW-0830">Ubiquinone</keyword>
<dbReference type="InterPro" id="IPR023198">
    <property type="entry name" value="PGP-like_dom2"/>
</dbReference>
<organism evidence="5">
    <name type="scientific">hydrothermal vent metagenome</name>
    <dbReference type="NCBI Taxonomy" id="652676"/>
    <lineage>
        <taxon>unclassified sequences</taxon>
        <taxon>metagenomes</taxon>
        <taxon>ecological metagenomes</taxon>
    </lineage>
</organism>
<reference evidence="5" key="1">
    <citation type="submission" date="2016-10" db="EMBL/GenBank/DDBJ databases">
        <authorList>
            <person name="de Groot N.N."/>
        </authorList>
    </citation>
    <scope>NUCLEOTIDE SEQUENCE</scope>
</reference>
<evidence type="ECO:0000256" key="3">
    <source>
        <dbReference type="ARBA" id="ARBA00022842"/>
    </source>
</evidence>
<dbReference type="GO" id="GO:0006281">
    <property type="term" value="P:DNA repair"/>
    <property type="evidence" value="ECO:0007669"/>
    <property type="project" value="TreeGrafter"/>
</dbReference>
<keyword evidence="2" id="KW-0378">Hydrolase</keyword>
<name>A0A1W1DHV8_9ZZZZ</name>
<dbReference type="SFLD" id="SFLDG01135">
    <property type="entry name" value="C1.5.6:_HAD__Beta-PGM__Phospha"/>
    <property type="match status" value="1"/>
</dbReference>
<dbReference type="Pfam" id="PF13419">
    <property type="entry name" value="HAD_2"/>
    <property type="match status" value="1"/>
</dbReference>
<dbReference type="SFLD" id="SFLDS00003">
    <property type="entry name" value="Haloacid_Dehalogenase"/>
    <property type="match status" value="1"/>
</dbReference>
<keyword evidence="5" id="KW-0489">Methyltransferase</keyword>
<keyword evidence="5" id="KW-0808">Transferase</keyword>
<accession>A0A1W1DHV8</accession>
<dbReference type="NCBIfam" id="TIGR01509">
    <property type="entry name" value="HAD-SF-IA-v3"/>
    <property type="match status" value="1"/>
</dbReference>
<proteinExistence type="predicted"/>
<dbReference type="GO" id="GO:0032259">
    <property type="term" value="P:methylation"/>
    <property type="evidence" value="ECO:0007669"/>
    <property type="project" value="UniProtKB-KW"/>
</dbReference>
<dbReference type="InterPro" id="IPR050155">
    <property type="entry name" value="HAD-like_hydrolase_sf"/>
</dbReference>
<dbReference type="GO" id="GO:0008168">
    <property type="term" value="F:methyltransferase activity"/>
    <property type="evidence" value="ECO:0007669"/>
    <property type="project" value="UniProtKB-KW"/>
</dbReference>
<keyword evidence="1" id="KW-0479">Metal-binding</keyword>
<dbReference type="Gene3D" id="1.10.150.240">
    <property type="entry name" value="Putative phosphatase, domain 2"/>
    <property type="match status" value="1"/>
</dbReference>